<feature type="non-terminal residue" evidence="1">
    <location>
        <position position="49"/>
    </location>
</feature>
<dbReference type="EMBL" id="CAJVQC010096269">
    <property type="protein sequence ID" value="CAG8828886.1"/>
    <property type="molecule type" value="Genomic_DNA"/>
</dbReference>
<evidence type="ECO:0000313" key="2">
    <source>
        <dbReference type="Proteomes" id="UP000789920"/>
    </source>
</evidence>
<dbReference type="Proteomes" id="UP000789920">
    <property type="component" value="Unassembled WGS sequence"/>
</dbReference>
<organism evidence="1 2">
    <name type="scientific">Racocetra persica</name>
    <dbReference type="NCBI Taxonomy" id="160502"/>
    <lineage>
        <taxon>Eukaryota</taxon>
        <taxon>Fungi</taxon>
        <taxon>Fungi incertae sedis</taxon>
        <taxon>Mucoromycota</taxon>
        <taxon>Glomeromycotina</taxon>
        <taxon>Glomeromycetes</taxon>
        <taxon>Diversisporales</taxon>
        <taxon>Gigasporaceae</taxon>
        <taxon>Racocetra</taxon>
    </lineage>
</organism>
<accession>A0ACA9S6L1</accession>
<protein>
    <submittedName>
        <fullName evidence="1">14817_t:CDS:1</fullName>
    </submittedName>
</protein>
<name>A0ACA9S6L1_9GLOM</name>
<keyword evidence="2" id="KW-1185">Reference proteome</keyword>
<evidence type="ECO:0000313" key="1">
    <source>
        <dbReference type="EMBL" id="CAG8828886.1"/>
    </source>
</evidence>
<proteinExistence type="predicted"/>
<sequence length="49" mass="5670">MSNEKSICNNSFADYDDSLALKQEESSLYNSHDFLDSTIEELCDLYNKE</sequence>
<gene>
    <name evidence="1" type="ORF">RPERSI_LOCUS27361</name>
</gene>
<reference evidence="1" key="1">
    <citation type="submission" date="2021-06" db="EMBL/GenBank/DDBJ databases">
        <authorList>
            <person name="Kallberg Y."/>
            <person name="Tangrot J."/>
            <person name="Rosling A."/>
        </authorList>
    </citation>
    <scope>NUCLEOTIDE SEQUENCE</scope>
    <source>
        <strain evidence="1">MA461A</strain>
    </source>
</reference>
<comment type="caution">
    <text evidence="1">The sequence shown here is derived from an EMBL/GenBank/DDBJ whole genome shotgun (WGS) entry which is preliminary data.</text>
</comment>